<evidence type="ECO:0000313" key="2">
    <source>
        <dbReference type="EMBL" id="KFH62713.1"/>
    </source>
</evidence>
<evidence type="ECO:0000256" key="1">
    <source>
        <dbReference type="SAM" id="MobiDB-lite"/>
    </source>
</evidence>
<protein>
    <submittedName>
        <fullName evidence="2">Uncharacterized protein</fullName>
    </submittedName>
</protein>
<feature type="compositionally biased region" description="Basic and acidic residues" evidence="1">
    <location>
        <begin position="203"/>
        <end position="218"/>
    </location>
</feature>
<reference evidence="2 3" key="1">
    <citation type="submission" date="2011-02" db="EMBL/GenBank/DDBJ databases">
        <title>The Genome Sequence of Mortierella verticillata NRRL 6337.</title>
        <authorList>
            <consortium name="The Broad Institute Genome Sequencing Platform"/>
            <person name="Russ C."/>
            <person name="Cuomo C."/>
            <person name="Burger G."/>
            <person name="Gray M.W."/>
            <person name="Holland P.W.H."/>
            <person name="King N."/>
            <person name="Lang F.B.F."/>
            <person name="Roger A.J."/>
            <person name="Ruiz-Trillo I."/>
            <person name="Young S.K."/>
            <person name="Zeng Q."/>
            <person name="Gargeya S."/>
            <person name="Alvarado L."/>
            <person name="Berlin A."/>
            <person name="Chapman S.B."/>
            <person name="Chen Z."/>
            <person name="Freedman E."/>
            <person name="Gellesch M."/>
            <person name="Goldberg J."/>
            <person name="Griggs A."/>
            <person name="Gujja S."/>
            <person name="Heilman E."/>
            <person name="Heiman D."/>
            <person name="Howarth C."/>
            <person name="Mehta T."/>
            <person name="Neiman D."/>
            <person name="Pearson M."/>
            <person name="Roberts A."/>
            <person name="Saif S."/>
            <person name="Shea T."/>
            <person name="Shenoy N."/>
            <person name="Sisk P."/>
            <person name="Stolte C."/>
            <person name="Sykes S."/>
            <person name="White J."/>
            <person name="Yandava C."/>
            <person name="Haas B."/>
            <person name="Nusbaum C."/>
            <person name="Birren B."/>
        </authorList>
    </citation>
    <scope>NUCLEOTIDE SEQUENCE [LARGE SCALE GENOMIC DNA]</scope>
    <source>
        <strain evidence="2 3">NRRL 6337</strain>
    </source>
</reference>
<keyword evidence="3" id="KW-1185">Reference proteome</keyword>
<dbReference type="EMBL" id="KN042430">
    <property type="protein sequence ID" value="KFH62713.1"/>
    <property type="molecule type" value="Genomic_DNA"/>
</dbReference>
<dbReference type="AlphaFoldDB" id="A0A086TL86"/>
<accession>A0A086TL86</accession>
<evidence type="ECO:0000313" key="3">
    <source>
        <dbReference type="Proteomes" id="UP000243308"/>
    </source>
</evidence>
<feature type="region of interest" description="Disordered" evidence="1">
    <location>
        <begin position="203"/>
        <end position="223"/>
    </location>
</feature>
<dbReference type="Proteomes" id="UP000243308">
    <property type="component" value="Unassembled WGS sequence"/>
</dbReference>
<name>A0A086TL86_9FUNG</name>
<dbReference type="OrthoDB" id="2435072at2759"/>
<gene>
    <name evidence="2" type="ORF">MVEG_11240</name>
</gene>
<organism evidence="2 3">
    <name type="scientific">Podila verticillata NRRL 6337</name>
    <dbReference type="NCBI Taxonomy" id="1069443"/>
    <lineage>
        <taxon>Eukaryota</taxon>
        <taxon>Fungi</taxon>
        <taxon>Fungi incertae sedis</taxon>
        <taxon>Mucoromycota</taxon>
        <taxon>Mortierellomycotina</taxon>
        <taxon>Mortierellomycetes</taxon>
        <taxon>Mortierellales</taxon>
        <taxon>Mortierellaceae</taxon>
        <taxon>Podila</taxon>
    </lineage>
</organism>
<sequence>MPMPNRKTRTTSYFGEVLDASKSKRLNGLCLNPTAGPYEKRLYYSKVFMDPTNTGIMRTRRSTLEVNKHTTSATNTDVVSNGRFRLLQFNAACTNADSIFRAITFLRDRLPEKAHLRDQDFRFNLSRDSASFKELAVELGSAEPLLRGVTANSLFSAYERIVKERRNLEAWLKVATDEPWGDTRLAEMALDLVHIEDQIKERESRQKAQKDEGRHQELAEAEATSRRTLAAMLGISGNHTEADNDTSDMLEDATAEEVASMSNGITLPIRTSSACPPTISTMLPNHLDSVN</sequence>
<proteinExistence type="predicted"/>